<reference evidence="2 3" key="1">
    <citation type="submission" date="2024-02" db="EMBL/GenBank/DDBJ databases">
        <authorList>
            <person name="Chen Y."/>
            <person name="Shah S."/>
            <person name="Dougan E. K."/>
            <person name="Thang M."/>
            <person name="Chan C."/>
        </authorList>
    </citation>
    <scope>NUCLEOTIDE SEQUENCE [LARGE SCALE GENOMIC DNA]</scope>
</reference>
<protein>
    <recommendedName>
        <fullName evidence="4">Tyrosine specific protein phosphatases domain-containing protein</fullName>
    </recommendedName>
</protein>
<dbReference type="Gene3D" id="3.90.190.10">
    <property type="entry name" value="Protein tyrosine phosphatase superfamily"/>
    <property type="match status" value="1"/>
</dbReference>
<dbReference type="InterPro" id="IPR029021">
    <property type="entry name" value="Prot-tyrosine_phosphatase-like"/>
</dbReference>
<keyword evidence="1" id="KW-0732">Signal</keyword>
<comment type="caution">
    <text evidence="2">The sequence shown here is derived from an EMBL/GenBank/DDBJ whole genome shotgun (WGS) entry which is preliminary data.</text>
</comment>
<feature type="chain" id="PRO_5046614067" description="Tyrosine specific protein phosphatases domain-containing protein" evidence="1">
    <location>
        <begin position="18"/>
        <end position="136"/>
    </location>
</feature>
<dbReference type="EMBL" id="CAXAMM010002914">
    <property type="protein sequence ID" value="CAK8997883.1"/>
    <property type="molecule type" value="Genomic_DNA"/>
</dbReference>
<keyword evidence="3" id="KW-1185">Reference proteome</keyword>
<dbReference type="SUPFAM" id="SSF52799">
    <property type="entry name" value="(Phosphotyrosine protein) phosphatases II"/>
    <property type="match status" value="1"/>
</dbReference>
<sequence>MCFNLSMLILFRQDILTGSTETAAKGLAVTCHGQGLGFRQVQEKAPNSETLLAAFRELESLPKLQEESVVLVCRDGRSMSAALAVAWLTLRCGQSLDSSVDAVVESAKQVGAIRCPLEAFENREAFAAALSKVHEP</sequence>
<evidence type="ECO:0000313" key="3">
    <source>
        <dbReference type="Proteomes" id="UP001642464"/>
    </source>
</evidence>
<name>A0ABP0I6G8_9DINO</name>
<evidence type="ECO:0000256" key="1">
    <source>
        <dbReference type="SAM" id="SignalP"/>
    </source>
</evidence>
<gene>
    <name evidence="2" type="ORF">SCF082_LOCUS5390</name>
</gene>
<organism evidence="2 3">
    <name type="scientific">Durusdinium trenchii</name>
    <dbReference type="NCBI Taxonomy" id="1381693"/>
    <lineage>
        <taxon>Eukaryota</taxon>
        <taxon>Sar</taxon>
        <taxon>Alveolata</taxon>
        <taxon>Dinophyceae</taxon>
        <taxon>Suessiales</taxon>
        <taxon>Symbiodiniaceae</taxon>
        <taxon>Durusdinium</taxon>
    </lineage>
</organism>
<accession>A0ABP0I6G8</accession>
<proteinExistence type="predicted"/>
<evidence type="ECO:0000313" key="2">
    <source>
        <dbReference type="EMBL" id="CAK8997883.1"/>
    </source>
</evidence>
<evidence type="ECO:0008006" key="4">
    <source>
        <dbReference type="Google" id="ProtNLM"/>
    </source>
</evidence>
<feature type="signal peptide" evidence="1">
    <location>
        <begin position="1"/>
        <end position="17"/>
    </location>
</feature>
<dbReference type="Proteomes" id="UP001642464">
    <property type="component" value="Unassembled WGS sequence"/>
</dbReference>